<comment type="similarity">
    <text evidence="1">Belongs to the GSP E family.</text>
</comment>
<dbReference type="RefSeq" id="WP_074199589.1">
    <property type="nucleotide sequence ID" value="NZ_FSQZ01000001.1"/>
</dbReference>
<dbReference type="EMBL" id="FSQZ01000001">
    <property type="protein sequence ID" value="SIN68920.1"/>
    <property type="molecule type" value="Genomic_DNA"/>
</dbReference>
<dbReference type="PANTHER" id="PTHR30258">
    <property type="entry name" value="TYPE II SECRETION SYSTEM PROTEIN GSPE-RELATED"/>
    <property type="match status" value="1"/>
</dbReference>
<reference evidence="5 6" key="1">
    <citation type="submission" date="2016-11" db="EMBL/GenBank/DDBJ databases">
        <authorList>
            <person name="Varghese N."/>
            <person name="Submissions S."/>
        </authorList>
    </citation>
    <scope>NUCLEOTIDE SEQUENCE [LARGE SCALE GENOMIC DNA]</scope>
    <source>
        <strain evidence="5 6">DSM 20664</strain>
    </source>
</reference>
<accession>A0ABY1JDK4</accession>
<dbReference type="SUPFAM" id="SSF160246">
    <property type="entry name" value="EspE N-terminal domain-like"/>
    <property type="match status" value="1"/>
</dbReference>
<evidence type="ECO:0000256" key="1">
    <source>
        <dbReference type="ARBA" id="ARBA00006611"/>
    </source>
</evidence>
<dbReference type="PROSITE" id="PS00662">
    <property type="entry name" value="T2SP_E"/>
    <property type="match status" value="1"/>
</dbReference>
<dbReference type="InterPro" id="IPR001482">
    <property type="entry name" value="T2SS/T4SS_dom"/>
</dbReference>
<evidence type="ECO:0000256" key="2">
    <source>
        <dbReference type="ARBA" id="ARBA00022741"/>
    </source>
</evidence>
<keyword evidence="2" id="KW-0547">Nucleotide-binding</keyword>
<evidence type="ECO:0000313" key="5">
    <source>
        <dbReference type="EMBL" id="SIN68920.1"/>
    </source>
</evidence>
<organism evidence="5 6">
    <name type="scientific">Acetomicrobium flavidum</name>
    <dbReference type="NCBI Taxonomy" id="49896"/>
    <lineage>
        <taxon>Bacteria</taxon>
        <taxon>Thermotogati</taxon>
        <taxon>Synergistota</taxon>
        <taxon>Synergistia</taxon>
        <taxon>Synergistales</taxon>
        <taxon>Acetomicrobiaceae</taxon>
        <taxon>Acetomicrobium</taxon>
    </lineage>
</organism>
<dbReference type="CDD" id="cd01129">
    <property type="entry name" value="PulE-GspE-like"/>
    <property type="match status" value="1"/>
</dbReference>
<dbReference type="Pfam" id="PF05157">
    <property type="entry name" value="MshEN"/>
    <property type="match status" value="1"/>
</dbReference>
<dbReference type="Gene3D" id="3.40.50.300">
    <property type="entry name" value="P-loop containing nucleotide triphosphate hydrolases"/>
    <property type="match status" value="1"/>
</dbReference>
<dbReference type="Pfam" id="PF00437">
    <property type="entry name" value="T2SSE"/>
    <property type="match status" value="1"/>
</dbReference>
<sequence length="565" mass="62570">MTHESTLWHKKLQLGQILIEQDCIHAEQLEMALKEQSVTNLRLGEILVKNGWITEKNLIEAISKQTDLPFVSLSMFHPMKEAVDAIPENMARRLELVPLYIDENSRRIVLAVSDPFNILALDEIRMTTGMDVDIMIATLSDIKRAIDCFYSVKSSVEQALIEVVEEVKTEFDLSKDQEAGSIDDAPVVKLVNTVLGQAVEAGASDVHMEPFEAETRVRYRVDGVLFDMLTFPRHLHASVSSRIKIMSGMDIAEKRHPQDGRMFLRAAGRRIDIRVSSLPAIYGEKLVMRLLDQATAMVGLEKLGLDPEERVVLDKIIGAPYGIILVTGPTGSGKSTTLYSILQTLNSYDVNITTVEDPVEYTIAGVNQVQINEKAGLTYDTVLRSILRQDPDIILVGEMRDTETAQLAVRAALTGHLVLSTLHTNDAPSSIIRMVDMGIPPFLVSSSVVAVMAQRLVRKLCPRCKAPYELPQDVAESLGLDGFTTVYKPVGCDECRGTGYRGRTAIFEIMKMSERLKHAVMKNTSSDELGMIAIEEGITTLRASGTRKVIQGITSPHEVLSITLR</sequence>
<dbReference type="Gene3D" id="3.30.450.90">
    <property type="match status" value="1"/>
</dbReference>
<feature type="domain" description="Bacterial type II secretion system protein E" evidence="4">
    <location>
        <begin position="387"/>
        <end position="401"/>
    </location>
</feature>
<keyword evidence="3" id="KW-0067">ATP-binding</keyword>
<dbReference type="InterPro" id="IPR027417">
    <property type="entry name" value="P-loop_NTPase"/>
</dbReference>
<evidence type="ECO:0000259" key="4">
    <source>
        <dbReference type="PROSITE" id="PS00662"/>
    </source>
</evidence>
<protein>
    <submittedName>
        <fullName evidence="5">Type IV pilus assembly protein PilB</fullName>
    </submittedName>
</protein>
<dbReference type="InterPro" id="IPR037257">
    <property type="entry name" value="T2SS_E_N_sf"/>
</dbReference>
<keyword evidence="6" id="KW-1185">Reference proteome</keyword>
<comment type="caution">
    <text evidence="5">The sequence shown here is derived from an EMBL/GenBank/DDBJ whole genome shotgun (WGS) entry which is preliminary data.</text>
</comment>
<dbReference type="PANTHER" id="PTHR30258:SF1">
    <property type="entry name" value="PROTEIN TRANSPORT PROTEIN HOFB HOMOLOG"/>
    <property type="match status" value="1"/>
</dbReference>
<dbReference type="InterPro" id="IPR007831">
    <property type="entry name" value="T2SS_GspE_N"/>
</dbReference>
<evidence type="ECO:0000256" key="3">
    <source>
        <dbReference type="ARBA" id="ARBA00022840"/>
    </source>
</evidence>
<gene>
    <name evidence="5" type="ORF">SAMN05444368_1206</name>
</gene>
<dbReference type="SUPFAM" id="SSF52540">
    <property type="entry name" value="P-loop containing nucleoside triphosphate hydrolases"/>
    <property type="match status" value="1"/>
</dbReference>
<evidence type="ECO:0000313" key="6">
    <source>
        <dbReference type="Proteomes" id="UP000185093"/>
    </source>
</evidence>
<dbReference type="Proteomes" id="UP000185093">
    <property type="component" value="Unassembled WGS sequence"/>
</dbReference>
<name>A0ABY1JDK4_9BACT</name>
<dbReference type="Gene3D" id="3.30.300.160">
    <property type="entry name" value="Type II secretion system, protein E, N-terminal domain"/>
    <property type="match status" value="1"/>
</dbReference>
<proteinExistence type="inferred from homology"/>